<dbReference type="PANTHER" id="PTHR42937">
    <property type="match status" value="1"/>
</dbReference>
<accession>A0A4R6S370</accession>
<proteinExistence type="predicted"/>
<dbReference type="PANTHER" id="PTHR42937:SF1">
    <property type="entry name" value="DIAMINOPROPIONATE AMMONIA-LYASE"/>
    <property type="match status" value="1"/>
</dbReference>
<evidence type="ECO:0000313" key="5">
    <source>
        <dbReference type="Proteomes" id="UP000295444"/>
    </source>
</evidence>
<dbReference type="SUPFAM" id="SSF53686">
    <property type="entry name" value="Tryptophan synthase beta subunit-like PLP-dependent enzymes"/>
    <property type="match status" value="1"/>
</dbReference>
<dbReference type="Pfam" id="PF00291">
    <property type="entry name" value="PALP"/>
    <property type="match status" value="1"/>
</dbReference>
<dbReference type="GO" id="GO:1901605">
    <property type="term" value="P:alpha-amino acid metabolic process"/>
    <property type="evidence" value="ECO:0007669"/>
    <property type="project" value="UniProtKB-ARBA"/>
</dbReference>
<sequence length="333" mass="34594">MTWWSQPGARGWRCAPAPDVLAFHRSLPEYAPTPLVSLPVLASALGVGRLFVKDESSRFGLPAFKVLGASYAMHKAVTGPVSHVVTATDGNHGRAVAWMARRMGLACRVLVPAPAAASAPLIAAEGADVRVVPVGYDEAVRMAAAEDGLLVQDTAWPGYEQIPQWIVDGYSTMLREIDAIPDLVPDLVVVPMGVGSLTQAVITHYRSGTVRPALLGVEAEVAAGVQASLRAGRLVDVSTTDTVMAGLNCGTTSSLAWPYLRDGLDAAVTVTDAQSLAASDELDELGVSSGPCGAATLAAARAALAGHRAELGLSRSSTVVLLSTEARRQQGPV</sequence>
<keyword evidence="2" id="KW-0663">Pyridoxal phosphate</keyword>
<evidence type="ECO:0000259" key="3">
    <source>
        <dbReference type="Pfam" id="PF00291"/>
    </source>
</evidence>
<keyword evidence="4" id="KW-0456">Lyase</keyword>
<dbReference type="AlphaFoldDB" id="A0A4R6S370"/>
<comment type="caution">
    <text evidence="4">The sequence shown here is derived from an EMBL/GenBank/DDBJ whole genome shotgun (WGS) entry which is preliminary data.</text>
</comment>
<feature type="domain" description="Tryptophan synthase beta chain-like PALP" evidence="3">
    <location>
        <begin position="29"/>
        <end position="322"/>
    </location>
</feature>
<evidence type="ECO:0000313" key="4">
    <source>
        <dbReference type="EMBL" id="TDP94060.1"/>
    </source>
</evidence>
<dbReference type="InterPro" id="IPR036052">
    <property type="entry name" value="TrpB-like_PALP_sf"/>
</dbReference>
<evidence type="ECO:0000256" key="1">
    <source>
        <dbReference type="ARBA" id="ARBA00001933"/>
    </source>
</evidence>
<dbReference type="RefSeq" id="WP_243754379.1">
    <property type="nucleotide sequence ID" value="NZ_SNXZ01000006.1"/>
</dbReference>
<gene>
    <name evidence="4" type="ORF">EV186_106454</name>
</gene>
<protein>
    <submittedName>
        <fullName evidence="4">Diaminopropionate ammonia-lyase</fullName>
    </submittedName>
</protein>
<dbReference type="EMBL" id="SNXZ01000006">
    <property type="protein sequence ID" value="TDP94060.1"/>
    <property type="molecule type" value="Genomic_DNA"/>
</dbReference>
<reference evidence="4 5" key="1">
    <citation type="submission" date="2019-03" db="EMBL/GenBank/DDBJ databases">
        <title>Genomic Encyclopedia of Type Strains, Phase IV (KMG-IV): sequencing the most valuable type-strain genomes for metagenomic binning, comparative biology and taxonomic classification.</title>
        <authorList>
            <person name="Goeker M."/>
        </authorList>
    </citation>
    <scope>NUCLEOTIDE SEQUENCE [LARGE SCALE GENOMIC DNA]</scope>
    <source>
        <strain evidence="4 5">DSM 45361</strain>
    </source>
</reference>
<dbReference type="Proteomes" id="UP000295444">
    <property type="component" value="Unassembled WGS sequence"/>
</dbReference>
<dbReference type="InterPro" id="IPR001926">
    <property type="entry name" value="TrpB-like_PALP"/>
</dbReference>
<organism evidence="4 5">
    <name type="scientific">Labedaea rhizosphaerae</name>
    <dbReference type="NCBI Taxonomy" id="598644"/>
    <lineage>
        <taxon>Bacteria</taxon>
        <taxon>Bacillati</taxon>
        <taxon>Actinomycetota</taxon>
        <taxon>Actinomycetes</taxon>
        <taxon>Pseudonocardiales</taxon>
        <taxon>Pseudonocardiaceae</taxon>
        <taxon>Labedaea</taxon>
    </lineage>
</organism>
<dbReference type="GO" id="GO:0016829">
    <property type="term" value="F:lyase activity"/>
    <property type="evidence" value="ECO:0007669"/>
    <property type="project" value="UniProtKB-KW"/>
</dbReference>
<name>A0A4R6S370_LABRH</name>
<keyword evidence="5" id="KW-1185">Reference proteome</keyword>
<dbReference type="CDD" id="cd00640">
    <property type="entry name" value="Trp-synth-beta_II"/>
    <property type="match status" value="1"/>
</dbReference>
<dbReference type="Gene3D" id="3.40.50.1100">
    <property type="match status" value="2"/>
</dbReference>
<comment type="cofactor">
    <cofactor evidence="1">
        <name>pyridoxal 5'-phosphate</name>
        <dbReference type="ChEBI" id="CHEBI:597326"/>
    </cofactor>
</comment>
<evidence type="ECO:0000256" key="2">
    <source>
        <dbReference type="ARBA" id="ARBA00022898"/>
    </source>
</evidence>